<evidence type="ECO:0000313" key="10">
    <source>
        <dbReference type="Proteomes" id="UP001611383"/>
    </source>
</evidence>
<evidence type="ECO:0000256" key="3">
    <source>
        <dbReference type="ARBA" id="ARBA00022475"/>
    </source>
</evidence>
<feature type="transmembrane region" description="Helical" evidence="8">
    <location>
        <begin position="221"/>
        <end position="239"/>
    </location>
</feature>
<evidence type="ECO:0000256" key="4">
    <source>
        <dbReference type="ARBA" id="ARBA00022692"/>
    </source>
</evidence>
<feature type="transmembrane region" description="Helical" evidence="8">
    <location>
        <begin position="185"/>
        <end position="209"/>
    </location>
</feature>
<evidence type="ECO:0000256" key="5">
    <source>
        <dbReference type="ARBA" id="ARBA00022989"/>
    </source>
</evidence>
<keyword evidence="6 8" id="KW-0472">Membrane</keyword>
<feature type="compositionally biased region" description="Basic and acidic residues" evidence="7">
    <location>
        <begin position="35"/>
        <end position="48"/>
    </location>
</feature>
<sequence length="401" mass="42433">MGDIRPEDLEKRQDGRNIDSRLGELSGEGAQQRVKGIDEANPSREPLRTRPSKSGVPAESPSYYGQPVLKEPVWIWTIPLYFYVGGVAGAASVLGAAADVAGGKHLESLGRKCRWVGTVGDVVSSGLLIYDLGRPERFLNMLRVFRPTSPMSVGSWVLVGSGAMNTASLLFAGRRGWLGRAGEGAAITAGLLGLPLSGYTAVLIANTAVPVWQATRKTLPLLFMSSAMAGAGSLLELLPHSRGEEKVLRLFSTVGKVGELLAGVAVHHDVSRLEVLERPLKHERSGQLWKASKACTAASLVLGVWPGRRRWMKVTAALLGSAGALLTRFAVFRAGKASASDPQATFQPQRQGMGAAEVTGNTLASDGKPLKFPLPVLSEAPNPSERNVAPVGPPDLEAPAT</sequence>
<feature type="compositionally biased region" description="Basic and acidic residues" evidence="7">
    <location>
        <begin position="1"/>
        <end position="22"/>
    </location>
</feature>
<dbReference type="Gene3D" id="1.20.1630.10">
    <property type="entry name" value="Formate dehydrogenase/DMSO reductase domain"/>
    <property type="match status" value="1"/>
</dbReference>
<evidence type="ECO:0000256" key="6">
    <source>
        <dbReference type="ARBA" id="ARBA00023136"/>
    </source>
</evidence>
<accession>A0ABY9X8R8</accession>
<dbReference type="Pfam" id="PF03916">
    <property type="entry name" value="NrfD"/>
    <property type="match status" value="1"/>
</dbReference>
<proteinExistence type="inferred from homology"/>
<keyword evidence="4 8" id="KW-0812">Transmembrane</keyword>
<feature type="compositionally biased region" description="Polar residues" evidence="7">
    <location>
        <begin position="340"/>
        <end position="350"/>
    </location>
</feature>
<feature type="transmembrane region" description="Helical" evidence="8">
    <location>
        <begin position="80"/>
        <end position="101"/>
    </location>
</feature>
<gene>
    <name evidence="9" type="ORF">F0U60_52515</name>
</gene>
<feature type="region of interest" description="Disordered" evidence="7">
    <location>
        <begin position="340"/>
        <end position="401"/>
    </location>
</feature>
<evidence type="ECO:0000256" key="7">
    <source>
        <dbReference type="SAM" id="MobiDB-lite"/>
    </source>
</evidence>
<keyword evidence="5 8" id="KW-1133">Transmembrane helix</keyword>
<dbReference type="Proteomes" id="UP001611383">
    <property type="component" value="Chromosome"/>
</dbReference>
<feature type="region of interest" description="Disordered" evidence="7">
    <location>
        <begin position="1"/>
        <end position="61"/>
    </location>
</feature>
<dbReference type="RefSeq" id="WP_395812076.1">
    <property type="nucleotide sequence ID" value="NZ_CP043494.1"/>
</dbReference>
<dbReference type="PANTHER" id="PTHR34856">
    <property type="entry name" value="PROTEIN NRFD"/>
    <property type="match status" value="1"/>
</dbReference>
<feature type="transmembrane region" description="Helical" evidence="8">
    <location>
        <begin position="153"/>
        <end position="173"/>
    </location>
</feature>
<protein>
    <submittedName>
        <fullName evidence="9">Formate dehydrogenase</fullName>
    </submittedName>
</protein>
<dbReference type="InterPro" id="IPR052049">
    <property type="entry name" value="Electron_transfer_protein"/>
</dbReference>
<reference evidence="9 10" key="1">
    <citation type="submission" date="2019-08" db="EMBL/GenBank/DDBJ databases">
        <title>Archangium and Cystobacter genomes.</title>
        <authorList>
            <person name="Chen I.-C.K."/>
            <person name="Wielgoss S."/>
        </authorList>
    </citation>
    <scope>NUCLEOTIDE SEQUENCE [LARGE SCALE GENOMIC DNA]</scope>
    <source>
        <strain evidence="9 10">Cbm 6</strain>
    </source>
</reference>
<evidence type="ECO:0000256" key="2">
    <source>
        <dbReference type="ARBA" id="ARBA00008929"/>
    </source>
</evidence>
<evidence type="ECO:0000313" key="9">
    <source>
        <dbReference type="EMBL" id="WNG51785.1"/>
    </source>
</evidence>
<keyword evidence="3" id="KW-1003">Cell membrane</keyword>
<dbReference type="InterPro" id="IPR005614">
    <property type="entry name" value="NrfD-like"/>
</dbReference>
<keyword evidence="10" id="KW-1185">Reference proteome</keyword>
<dbReference type="PANTHER" id="PTHR34856:SF2">
    <property type="entry name" value="PROTEIN NRFD"/>
    <property type="match status" value="1"/>
</dbReference>
<organism evidence="9 10">
    <name type="scientific">Archangium minus</name>
    <dbReference type="NCBI Taxonomy" id="83450"/>
    <lineage>
        <taxon>Bacteria</taxon>
        <taxon>Pseudomonadati</taxon>
        <taxon>Myxococcota</taxon>
        <taxon>Myxococcia</taxon>
        <taxon>Myxococcales</taxon>
        <taxon>Cystobacterineae</taxon>
        <taxon>Archangiaceae</taxon>
        <taxon>Archangium</taxon>
    </lineage>
</organism>
<dbReference type="EMBL" id="CP043494">
    <property type="protein sequence ID" value="WNG51785.1"/>
    <property type="molecule type" value="Genomic_DNA"/>
</dbReference>
<evidence type="ECO:0000256" key="8">
    <source>
        <dbReference type="SAM" id="Phobius"/>
    </source>
</evidence>
<name>A0ABY9X8R8_9BACT</name>
<comment type="similarity">
    <text evidence="2">Belongs to the NrfD family.</text>
</comment>
<evidence type="ECO:0000256" key="1">
    <source>
        <dbReference type="ARBA" id="ARBA00004651"/>
    </source>
</evidence>
<comment type="subcellular location">
    <subcellularLocation>
        <location evidence="1">Cell membrane</location>
        <topology evidence="1">Multi-pass membrane protein</topology>
    </subcellularLocation>
</comment>